<dbReference type="CDD" id="cd06223">
    <property type="entry name" value="PRTases_typeI"/>
    <property type="match status" value="1"/>
</dbReference>
<sequence length="70" mass="7903">MLSPKSLEEIQCKCVNIDSMKILADYIKSLNIENIVVVAPDKGAVERSKAFAKRFGDNIPVDYFEKVRDV</sequence>
<dbReference type="SUPFAM" id="SSF53271">
    <property type="entry name" value="PRTase-like"/>
    <property type="match status" value="1"/>
</dbReference>
<comment type="caution">
    <text evidence="1">The sequence shown here is derived from an EMBL/GenBank/DDBJ whole genome shotgun (WGS) entry which is preliminary data.</text>
</comment>
<gene>
    <name evidence="1" type="ORF">S01H4_65801</name>
</gene>
<protein>
    <submittedName>
        <fullName evidence="1">Uncharacterized protein</fullName>
    </submittedName>
</protein>
<dbReference type="InterPro" id="IPR000836">
    <property type="entry name" value="PRTase_dom"/>
</dbReference>
<accession>X1E744</accession>
<dbReference type="InterPro" id="IPR029057">
    <property type="entry name" value="PRTase-like"/>
</dbReference>
<proteinExistence type="predicted"/>
<dbReference type="EMBL" id="BART01040421">
    <property type="protein sequence ID" value="GAH29086.1"/>
    <property type="molecule type" value="Genomic_DNA"/>
</dbReference>
<evidence type="ECO:0000313" key="1">
    <source>
        <dbReference type="EMBL" id="GAH29086.1"/>
    </source>
</evidence>
<reference evidence="1" key="1">
    <citation type="journal article" date="2014" name="Front. Microbiol.">
        <title>High frequency of phylogenetically diverse reductive dehalogenase-homologous genes in deep subseafloor sedimentary metagenomes.</title>
        <authorList>
            <person name="Kawai M."/>
            <person name="Futagami T."/>
            <person name="Toyoda A."/>
            <person name="Takaki Y."/>
            <person name="Nishi S."/>
            <person name="Hori S."/>
            <person name="Arai W."/>
            <person name="Tsubouchi T."/>
            <person name="Morono Y."/>
            <person name="Uchiyama I."/>
            <person name="Ito T."/>
            <person name="Fujiyama A."/>
            <person name="Inagaki F."/>
            <person name="Takami H."/>
        </authorList>
    </citation>
    <scope>NUCLEOTIDE SEQUENCE</scope>
    <source>
        <strain evidence="1">Expedition CK06-06</strain>
    </source>
</reference>
<name>X1E744_9ZZZZ</name>
<dbReference type="AlphaFoldDB" id="X1E744"/>
<dbReference type="Gene3D" id="3.40.50.2020">
    <property type="match status" value="1"/>
</dbReference>
<organism evidence="1">
    <name type="scientific">marine sediment metagenome</name>
    <dbReference type="NCBI Taxonomy" id="412755"/>
    <lineage>
        <taxon>unclassified sequences</taxon>
        <taxon>metagenomes</taxon>
        <taxon>ecological metagenomes</taxon>
    </lineage>
</organism>